<evidence type="ECO:0000256" key="3">
    <source>
        <dbReference type="ARBA" id="ARBA00022801"/>
    </source>
</evidence>
<dbReference type="NCBIfam" id="NF004127">
    <property type="entry name" value="PRK05617.1"/>
    <property type="match status" value="1"/>
</dbReference>
<dbReference type="GO" id="GO:0005739">
    <property type="term" value="C:mitochondrion"/>
    <property type="evidence" value="ECO:0007669"/>
    <property type="project" value="TreeGrafter"/>
</dbReference>
<dbReference type="OrthoDB" id="1737613at2759"/>
<dbReference type="InterPro" id="IPR032259">
    <property type="entry name" value="HIBYL-CoA-H"/>
</dbReference>
<reference evidence="7" key="1">
    <citation type="submission" date="2015-02" db="EMBL/GenBank/DDBJ databases">
        <authorList>
            <person name="Gon?alves P."/>
        </authorList>
    </citation>
    <scope>NUCLEOTIDE SEQUENCE [LARGE SCALE GENOMIC DNA]</scope>
</reference>
<gene>
    <name evidence="6" type="primary">SPOSA6832_01437</name>
</gene>
<dbReference type="InterPro" id="IPR029045">
    <property type="entry name" value="ClpP/crotonase-like_dom_sf"/>
</dbReference>
<dbReference type="Pfam" id="PF16113">
    <property type="entry name" value="ECH_2"/>
    <property type="match status" value="1"/>
</dbReference>
<dbReference type="Gene3D" id="3.90.226.10">
    <property type="entry name" value="2-enoyl-CoA Hydratase, Chain A, domain 1"/>
    <property type="match status" value="1"/>
</dbReference>
<evidence type="ECO:0000256" key="2">
    <source>
        <dbReference type="ARBA" id="ARBA00011915"/>
    </source>
</evidence>
<name>A0A0D6EJQ8_SPOSA</name>
<dbReference type="Proteomes" id="UP000243876">
    <property type="component" value="Unassembled WGS sequence"/>
</dbReference>
<feature type="region of interest" description="Disordered" evidence="4">
    <location>
        <begin position="1"/>
        <end position="23"/>
    </location>
</feature>
<feature type="compositionally biased region" description="Low complexity" evidence="4">
    <location>
        <begin position="7"/>
        <end position="22"/>
    </location>
</feature>
<accession>A0A0D6EJQ8</accession>
<evidence type="ECO:0000256" key="4">
    <source>
        <dbReference type="SAM" id="MobiDB-lite"/>
    </source>
</evidence>
<keyword evidence="7" id="KW-1185">Reference proteome</keyword>
<feature type="domain" description="Enoyl-CoA hydratase/isomerase" evidence="5">
    <location>
        <begin position="39"/>
        <end position="401"/>
    </location>
</feature>
<protein>
    <recommendedName>
        <fullName evidence="2">3-hydroxyisobutyryl-CoA hydrolase</fullName>
        <ecNumber evidence="2">3.1.2.4</ecNumber>
    </recommendedName>
</protein>
<dbReference type="SUPFAM" id="SSF52096">
    <property type="entry name" value="ClpP/crotonase"/>
    <property type="match status" value="1"/>
</dbReference>
<dbReference type="InterPro" id="IPR045004">
    <property type="entry name" value="ECH_dom"/>
</dbReference>
<dbReference type="EMBL" id="CENE01000004">
    <property type="protein sequence ID" value="CEQ39860.1"/>
    <property type="molecule type" value="Genomic_DNA"/>
</dbReference>
<evidence type="ECO:0000259" key="5">
    <source>
        <dbReference type="Pfam" id="PF16113"/>
    </source>
</evidence>
<keyword evidence="3" id="KW-0378">Hydrolase</keyword>
<evidence type="ECO:0000313" key="6">
    <source>
        <dbReference type="EMBL" id="CEQ39860.1"/>
    </source>
</evidence>
<evidence type="ECO:0000313" key="7">
    <source>
        <dbReference type="Proteomes" id="UP000243876"/>
    </source>
</evidence>
<evidence type="ECO:0000256" key="1">
    <source>
        <dbReference type="ARBA" id="ARBA00001709"/>
    </source>
</evidence>
<dbReference type="AlphaFoldDB" id="A0A0D6EJQ8"/>
<comment type="catalytic activity">
    <reaction evidence="1">
        <text>3-hydroxy-2-methylpropanoyl-CoA + H2O = 3-hydroxy-2-methylpropanoate + CoA + H(+)</text>
        <dbReference type="Rhea" id="RHEA:20888"/>
        <dbReference type="ChEBI" id="CHEBI:11805"/>
        <dbReference type="ChEBI" id="CHEBI:15377"/>
        <dbReference type="ChEBI" id="CHEBI:15378"/>
        <dbReference type="ChEBI" id="CHEBI:57287"/>
        <dbReference type="ChEBI" id="CHEBI:57340"/>
        <dbReference type="EC" id="3.1.2.4"/>
    </reaction>
</comment>
<dbReference type="PANTHER" id="PTHR43176">
    <property type="entry name" value="3-HYDROXYISOBUTYRYL-COA HYDROLASE-RELATED"/>
    <property type="match status" value="1"/>
</dbReference>
<dbReference type="EC" id="3.1.2.4" evidence="2"/>
<dbReference type="GO" id="GO:0006574">
    <property type="term" value="P:L-valine catabolic process"/>
    <property type="evidence" value="ECO:0007669"/>
    <property type="project" value="TreeGrafter"/>
</dbReference>
<sequence>MVANHFSSSSSSSASNPSTSAPDEAAPAPVLFEAVHSLRKVILNRPKALNSLNDEMVNLIQPQLEKFEQSDLANVVLIKSNSKHFCAGGDVVSLVKALDHEESWKKASGFFKKEYTMNHFLATMNKPVVAFMQGVAFGGGLGLSMHGAFRVATETAQVAMPETKIGLFPDVGANFFLPRLDGQLGLYLALTSSPLKGAGVYFAGFSTHYVPSERLAALEARLAELESTATLDTVNSVINEYSADADELKLALKEYPLVGPIRRALDLIFAGKTAEAILADLKKLEEGSFDLKKIVREGEEVDTGALQKWAKETREQIELRSPTSVKLAIKAIREGRKLNIDEVFTMDTRIAAACCSPEVHTDFKTGVTEFLIKKIKPEDVLPPWTPATLPEVTDQHIQRTFFASPPPFTNPPVSKLNLSRKNRPNALPAYKVSPHARFALPTENRIAEVVRGEAKDSGDYAMTRKEVVARFVAEFAGKVGVREKVEEVLDRRTVVGEQDTLRWVQ</sequence>
<dbReference type="CDD" id="cd06558">
    <property type="entry name" value="crotonase-like"/>
    <property type="match status" value="1"/>
</dbReference>
<organism evidence="6 7">
    <name type="scientific">Sporidiobolus salmonicolor</name>
    <name type="common">Yeast-like fungus</name>
    <name type="synonym">Sporobolomyces salmonicolor</name>
    <dbReference type="NCBI Taxonomy" id="5005"/>
    <lineage>
        <taxon>Eukaryota</taxon>
        <taxon>Fungi</taxon>
        <taxon>Dikarya</taxon>
        <taxon>Basidiomycota</taxon>
        <taxon>Pucciniomycotina</taxon>
        <taxon>Microbotryomycetes</taxon>
        <taxon>Sporidiobolales</taxon>
        <taxon>Sporidiobolaceae</taxon>
        <taxon>Sporobolomyces</taxon>
    </lineage>
</organism>
<dbReference type="PANTHER" id="PTHR43176:SF3">
    <property type="entry name" value="3-HYDROXYISOBUTYRYL-COA HYDROLASE, MITOCHONDRIAL"/>
    <property type="match status" value="1"/>
</dbReference>
<proteinExistence type="predicted"/>
<dbReference type="GO" id="GO:0003860">
    <property type="term" value="F:3-hydroxyisobutyryl-CoA hydrolase activity"/>
    <property type="evidence" value="ECO:0007669"/>
    <property type="project" value="UniProtKB-EC"/>
</dbReference>